<accession>A0A080N2M4</accession>
<dbReference type="PRINTS" id="PR01047">
    <property type="entry name" value="TRNASYNTHTHR"/>
</dbReference>
<dbReference type="STRING" id="1341695.BBOMB_0586"/>
<keyword evidence="3 14" id="KW-0963">Cytoplasm</keyword>
<keyword evidence="7 14" id="KW-0547">Nucleotide-binding</keyword>
<dbReference type="InterPro" id="IPR033728">
    <property type="entry name" value="ThrRS_core"/>
</dbReference>
<evidence type="ECO:0000256" key="11">
    <source>
        <dbReference type="ARBA" id="ARBA00022917"/>
    </source>
</evidence>
<dbReference type="GO" id="GO:0006435">
    <property type="term" value="P:threonyl-tRNA aminoacylation"/>
    <property type="evidence" value="ECO:0007669"/>
    <property type="project" value="UniProtKB-UniRule"/>
</dbReference>
<evidence type="ECO:0000313" key="17">
    <source>
        <dbReference type="EMBL" id="KFF31247.1"/>
    </source>
</evidence>
<keyword evidence="5 14" id="KW-0436">Ligase</keyword>
<dbReference type="HAMAP" id="MF_00184">
    <property type="entry name" value="Thr_tRNA_synth"/>
    <property type="match status" value="1"/>
</dbReference>
<evidence type="ECO:0000256" key="5">
    <source>
        <dbReference type="ARBA" id="ARBA00022598"/>
    </source>
</evidence>
<evidence type="ECO:0000256" key="9">
    <source>
        <dbReference type="ARBA" id="ARBA00022840"/>
    </source>
</evidence>
<dbReference type="InterPro" id="IPR004095">
    <property type="entry name" value="TGS"/>
</dbReference>
<dbReference type="SUPFAM" id="SSF52954">
    <property type="entry name" value="Class II aaRS ABD-related"/>
    <property type="match status" value="1"/>
</dbReference>
<evidence type="ECO:0000256" key="7">
    <source>
        <dbReference type="ARBA" id="ARBA00022741"/>
    </source>
</evidence>
<dbReference type="NCBIfam" id="TIGR00418">
    <property type="entry name" value="thrS"/>
    <property type="match status" value="1"/>
</dbReference>
<dbReference type="RefSeq" id="WP_044086966.1">
    <property type="nucleotide sequence ID" value="NZ_ATLK01000001.1"/>
</dbReference>
<dbReference type="GO" id="GO:0046872">
    <property type="term" value="F:metal ion binding"/>
    <property type="evidence" value="ECO:0007669"/>
    <property type="project" value="UniProtKB-KW"/>
</dbReference>
<keyword evidence="18" id="KW-1185">Reference proteome</keyword>
<evidence type="ECO:0000259" key="16">
    <source>
        <dbReference type="PROSITE" id="PS51880"/>
    </source>
</evidence>
<evidence type="ECO:0000256" key="8">
    <source>
        <dbReference type="ARBA" id="ARBA00022833"/>
    </source>
</evidence>
<evidence type="ECO:0000256" key="10">
    <source>
        <dbReference type="ARBA" id="ARBA00022884"/>
    </source>
</evidence>
<keyword evidence="10 14" id="KW-0694">RNA-binding</keyword>
<keyword evidence="9 14" id="KW-0067">ATP-binding</keyword>
<dbReference type="PROSITE" id="PS51880">
    <property type="entry name" value="TGS"/>
    <property type="match status" value="1"/>
</dbReference>
<dbReference type="SUPFAM" id="SSF55681">
    <property type="entry name" value="Class II aaRS and biotin synthetases"/>
    <property type="match status" value="1"/>
</dbReference>
<dbReference type="InterPro" id="IPR002314">
    <property type="entry name" value="aa-tRNA-synt_IIb"/>
</dbReference>
<evidence type="ECO:0000259" key="15">
    <source>
        <dbReference type="PROSITE" id="PS50862"/>
    </source>
</evidence>
<dbReference type="PANTHER" id="PTHR11451">
    <property type="entry name" value="THREONINE-TRNA LIGASE"/>
    <property type="match status" value="1"/>
</dbReference>
<protein>
    <recommendedName>
        <fullName evidence="14">Threonine--tRNA ligase</fullName>
        <ecNumber evidence="14">6.1.1.3</ecNumber>
    </recommendedName>
    <alternativeName>
        <fullName evidence="14">Threonyl-tRNA synthetase</fullName>
        <shortName evidence="14">ThrRS</shortName>
    </alternativeName>
</protein>
<keyword evidence="8 14" id="KW-0862">Zinc</keyword>
<keyword evidence="12 14" id="KW-0030">Aminoacyl-tRNA synthetase</keyword>
<comment type="similarity">
    <text evidence="2 14">Belongs to the class-II aminoacyl-tRNA synthetase family.</text>
</comment>
<feature type="domain" description="TGS" evidence="16">
    <location>
        <begin position="2"/>
        <end position="59"/>
    </location>
</feature>
<dbReference type="Gene3D" id="3.30.980.10">
    <property type="entry name" value="Threonyl-trna Synthetase, Chain A, domain 2"/>
    <property type="match status" value="1"/>
</dbReference>
<dbReference type="PANTHER" id="PTHR11451:SF44">
    <property type="entry name" value="THREONINE--TRNA LIGASE, CHLOROPLASTIC_MITOCHONDRIAL 2"/>
    <property type="match status" value="1"/>
</dbReference>
<reference evidence="17 18" key="1">
    <citation type="journal article" date="2014" name="Appl. Environ. Microbiol.">
        <title>Genomic encyclopedia of type strains of the genus Bifidobacterium.</title>
        <authorList>
            <person name="Milani C."/>
            <person name="Lugli G.A."/>
            <person name="Duranti S."/>
            <person name="Turroni F."/>
            <person name="Bottacini F."/>
            <person name="Mangifesta M."/>
            <person name="Sanchez B."/>
            <person name="Viappiani A."/>
            <person name="Mancabelli L."/>
            <person name="Taminiau B."/>
            <person name="Delcenserie V."/>
            <person name="Barrangou R."/>
            <person name="Margolles A."/>
            <person name="van Sinderen D."/>
            <person name="Ventura M."/>
        </authorList>
    </citation>
    <scope>NUCLEOTIDE SEQUENCE [LARGE SCALE GENOMIC DNA]</scope>
    <source>
        <strain evidence="17 18">DSM 19703</strain>
    </source>
</reference>
<comment type="catalytic activity">
    <reaction evidence="13 14">
        <text>tRNA(Thr) + L-threonine + ATP = L-threonyl-tRNA(Thr) + AMP + diphosphate + H(+)</text>
        <dbReference type="Rhea" id="RHEA:24624"/>
        <dbReference type="Rhea" id="RHEA-COMP:9670"/>
        <dbReference type="Rhea" id="RHEA-COMP:9704"/>
        <dbReference type="ChEBI" id="CHEBI:15378"/>
        <dbReference type="ChEBI" id="CHEBI:30616"/>
        <dbReference type="ChEBI" id="CHEBI:33019"/>
        <dbReference type="ChEBI" id="CHEBI:57926"/>
        <dbReference type="ChEBI" id="CHEBI:78442"/>
        <dbReference type="ChEBI" id="CHEBI:78534"/>
        <dbReference type="ChEBI" id="CHEBI:456215"/>
        <dbReference type="EC" id="6.1.1.3"/>
    </reaction>
</comment>
<dbReference type="GO" id="GO:0005524">
    <property type="term" value="F:ATP binding"/>
    <property type="evidence" value="ECO:0007669"/>
    <property type="project" value="UniProtKB-UniRule"/>
</dbReference>
<dbReference type="CDD" id="cd00771">
    <property type="entry name" value="ThrRS_core"/>
    <property type="match status" value="1"/>
</dbReference>
<keyword evidence="11 14" id="KW-0648">Protein biosynthesis</keyword>
<dbReference type="OrthoDB" id="9802304at2"/>
<dbReference type="eggNOG" id="COG0441">
    <property type="taxonomic scope" value="Bacteria"/>
</dbReference>
<gene>
    <name evidence="14" type="primary">thrS</name>
    <name evidence="17" type="ORF">BBOMB_0586</name>
</gene>
<evidence type="ECO:0000256" key="13">
    <source>
        <dbReference type="ARBA" id="ARBA00049515"/>
    </source>
</evidence>
<feature type="domain" description="Aminoacyl-transfer RNA synthetases class-II family profile" evidence="15">
    <location>
        <begin position="281"/>
        <end position="562"/>
    </location>
</feature>
<feature type="binding site" evidence="14">
    <location>
        <position position="361"/>
    </location>
    <ligand>
        <name>Zn(2+)</name>
        <dbReference type="ChEBI" id="CHEBI:29105"/>
        <note>catalytic</note>
    </ligand>
</feature>
<comment type="caution">
    <text evidence="14">Lacks conserved residue(s) required for the propagation of feature annotation.</text>
</comment>
<dbReference type="GO" id="GO:0004829">
    <property type="term" value="F:threonine-tRNA ligase activity"/>
    <property type="evidence" value="ECO:0007669"/>
    <property type="project" value="UniProtKB-UniRule"/>
</dbReference>
<dbReference type="Pfam" id="PF07973">
    <property type="entry name" value="tRNA_SAD"/>
    <property type="match status" value="1"/>
</dbReference>
<dbReference type="Gene3D" id="3.30.54.20">
    <property type="match status" value="1"/>
</dbReference>
<proteinExistence type="inferred from homology"/>
<evidence type="ECO:0000256" key="3">
    <source>
        <dbReference type="ARBA" id="ARBA00022490"/>
    </source>
</evidence>
<dbReference type="InterPro" id="IPR012947">
    <property type="entry name" value="tRNA_SAD"/>
</dbReference>
<dbReference type="EC" id="6.1.1.3" evidence="14"/>
<evidence type="ECO:0000256" key="2">
    <source>
        <dbReference type="ARBA" id="ARBA00008226"/>
    </source>
</evidence>
<dbReference type="Pfam" id="PF00587">
    <property type="entry name" value="tRNA-synt_2b"/>
    <property type="match status" value="1"/>
</dbReference>
<sequence>MAEPTIFITVNGEKKEVPATSTGTELFASDKDIIAVRINGKNRDLYTALDDGDVVEPITLESEDGLAIMRHSATHVMAQAVQEIWPEAKLGIGPAIENGFYYDFDVEKPFTPDDLKQIEQRMKKIIASAQSFRRRVISKDAAKAEEVDQPYKLELIDKKEDEIDETVGTEVPNFGELTMYDNLDREGRRVWTDLCQGPHLPNTHFIKAFKLERAAAAYWLGDEHNPSMQRIYGTAWATKDDLKAYQTRMEEAAKRDHRRLGQEMDLFSFPEEIGPGLPVFHPKGAAVINAMEDYSREQHRKNGYSFVQTPHITKGGLYETSGHLQWYKDGMYPPMHLDEERDAEGNITKQGSDYYLKPMNCPMHNLIFKSRQRSYKELPLRLFEFGTVYRYEKSGEVHGLTRVRGLTQDDSHIYCTREQMKDELKSILNFVLGLLKDFGLNDFYLELSTKDPDKFVGSDEIWEEATSTLEQVAKESGLELVDDPGGAAFYGPKISVQARDAIGRTWQVSTIQLDFNLPERFKLEYVAADGTHQRPVMIHRALFGSIERFFAILLEHYAGAFPAWLAPVQVTGIPVADEYNAYLKDFIRSLESELVRCEIDYSDDRFGKKIRNASKSKVPFTLIVGEEDQSKGSVSFRFRDGSQLNGVPREEAKARILDAIKRRIQVNSADDFSSTAANLR</sequence>
<dbReference type="PROSITE" id="PS50862">
    <property type="entry name" value="AA_TRNA_LIGASE_II"/>
    <property type="match status" value="1"/>
</dbReference>
<feature type="binding site" evidence="14">
    <location>
        <position position="412"/>
    </location>
    <ligand>
        <name>Zn(2+)</name>
        <dbReference type="ChEBI" id="CHEBI:29105"/>
        <note>catalytic</note>
    </ligand>
</feature>
<dbReference type="InterPro" id="IPR036621">
    <property type="entry name" value="Anticodon-bd_dom_sf"/>
</dbReference>
<dbReference type="Gene3D" id="3.40.50.800">
    <property type="entry name" value="Anticodon-binding domain"/>
    <property type="match status" value="1"/>
</dbReference>
<comment type="subunit">
    <text evidence="14">Homodimer.</text>
</comment>
<dbReference type="InterPro" id="IPR002320">
    <property type="entry name" value="Thr-tRNA-ligase_IIa"/>
</dbReference>
<dbReference type="GO" id="GO:0005737">
    <property type="term" value="C:cytoplasm"/>
    <property type="evidence" value="ECO:0007669"/>
    <property type="project" value="UniProtKB-SubCell"/>
</dbReference>
<dbReference type="InterPro" id="IPR045864">
    <property type="entry name" value="aa-tRNA-synth_II/BPL/LPL"/>
</dbReference>
<keyword evidence="4 14" id="KW-0820">tRNA-binding</keyword>
<dbReference type="Pfam" id="PF03129">
    <property type="entry name" value="HGTP_anticodon"/>
    <property type="match status" value="1"/>
</dbReference>
<dbReference type="Proteomes" id="UP000028730">
    <property type="component" value="Unassembled WGS sequence"/>
</dbReference>
<dbReference type="FunFam" id="3.30.980.10:FF:000005">
    <property type="entry name" value="Threonyl-tRNA synthetase, mitochondrial"/>
    <property type="match status" value="1"/>
</dbReference>
<evidence type="ECO:0000256" key="12">
    <source>
        <dbReference type="ARBA" id="ARBA00023146"/>
    </source>
</evidence>
<evidence type="ECO:0000256" key="1">
    <source>
        <dbReference type="ARBA" id="ARBA00004496"/>
    </source>
</evidence>
<dbReference type="FunFam" id="3.30.930.10:FF:000019">
    <property type="entry name" value="Threonine--tRNA ligase"/>
    <property type="match status" value="1"/>
</dbReference>
<dbReference type="SMART" id="SM00863">
    <property type="entry name" value="tRNA_SAD"/>
    <property type="match status" value="1"/>
</dbReference>
<comment type="caution">
    <text evidence="17">The sequence shown here is derived from an EMBL/GenBank/DDBJ whole genome shotgun (WGS) entry which is preliminary data.</text>
</comment>
<dbReference type="Gene3D" id="3.30.930.10">
    <property type="entry name" value="Bira Bifunctional Protein, Domain 2"/>
    <property type="match status" value="1"/>
</dbReference>
<evidence type="ECO:0000313" key="18">
    <source>
        <dbReference type="Proteomes" id="UP000028730"/>
    </source>
</evidence>
<evidence type="ECO:0000256" key="6">
    <source>
        <dbReference type="ARBA" id="ARBA00022723"/>
    </source>
</evidence>
<organism evidence="17 18">
    <name type="scientific">Bifidobacterium bombi DSM 19703</name>
    <dbReference type="NCBI Taxonomy" id="1341695"/>
    <lineage>
        <taxon>Bacteria</taxon>
        <taxon>Bacillati</taxon>
        <taxon>Actinomycetota</taxon>
        <taxon>Actinomycetes</taxon>
        <taxon>Bifidobacteriales</taxon>
        <taxon>Bifidobacteriaceae</taxon>
        <taxon>Bifidobacterium</taxon>
    </lineage>
</organism>
<evidence type="ECO:0000256" key="14">
    <source>
        <dbReference type="HAMAP-Rule" id="MF_00184"/>
    </source>
</evidence>
<dbReference type="InterPro" id="IPR004154">
    <property type="entry name" value="Anticodon-bd"/>
</dbReference>
<comment type="subcellular location">
    <subcellularLocation>
        <location evidence="1 14">Cytoplasm</location>
    </subcellularLocation>
</comment>
<dbReference type="InterPro" id="IPR018163">
    <property type="entry name" value="Thr/Ala-tRNA-synth_IIc_edit"/>
</dbReference>
<dbReference type="AlphaFoldDB" id="A0A080N2M4"/>
<feature type="binding site" evidence="14">
    <location>
        <position position="539"/>
    </location>
    <ligand>
        <name>Zn(2+)</name>
        <dbReference type="ChEBI" id="CHEBI:29105"/>
        <note>catalytic</note>
    </ligand>
</feature>
<dbReference type="CDD" id="cd00860">
    <property type="entry name" value="ThrRS_anticodon"/>
    <property type="match status" value="1"/>
</dbReference>
<dbReference type="InterPro" id="IPR047246">
    <property type="entry name" value="ThrRS_anticodon"/>
</dbReference>
<dbReference type="GO" id="GO:0000049">
    <property type="term" value="F:tRNA binding"/>
    <property type="evidence" value="ECO:0007669"/>
    <property type="project" value="UniProtKB-KW"/>
</dbReference>
<dbReference type="EMBL" id="ATLK01000001">
    <property type="protein sequence ID" value="KFF31247.1"/>
    <property type="molecule type" value="Genomic_DNA"/>
</dbReference>
<evidence type="ECO:0000256" key="4">
    <source>
        <dbReference type="ARBA" id="ARBA00022555"/>
    </source>
</evidence>
<name>A0A080N2M4_9BIFI</name>
<dbReference type="InterPro" id="IPR006195">
    <property type="entry name" value="aa-tRNA-synth_II"/>
</dbReference>
<comment type="cofactor">
    <cofactor evidence="14">
        <name>Zn(2+)</name>
        <dbReference type="ChEBI" id="CHEBI:29105"/>
    </cofactor>
    <text evidence="14">Binds 1 zinc ion per subunit.</text>
</comment>
<dbReference type="SUPFAM" id="SSF55186">
    <property type="entry name" value="ThrRS/AlaRS common domain"/>
    <property type="match status" value="1"/>
</dbReference>
<keyword evidence="6 14" id="KW-0479">Metal-binding</keyword>